<evidence type="ECO:0000313" key="9">
    <source>
        <dbReference type="Proteomes" id="UP000045842"/>
    </source>
</evidence>
<evidence type="ECO:0000313" key="2">
    <source>
        <dbReference type="EMBL" id="CFE39698.1"/>
    </source>
</evidence>
<dbReference type="EMBL" id="CHKL01000584">
    <property type="protein sequence ID" value="COX02367.1"/>
    <property type="molecule type" value="Genomic_DNA"/>
</dbReference>
<reference evidence="6" key="2">
    <citation type="submission" date="2015-03" db="EMBL/GenBank/DDBJ databases">
        <authorList>
            <consortium name="Pathogen Informatics"/>
            <person name="Murphy D."/>
        </authorList>
    </citation>
    <scope>NUCLEOTIDE SEQUENCE</scope>
    <source>
        <strain evidence="6">N09902308</strain>
    </source>
</reference>
<reference evidence="7 8" key="1">
    <citation type="submission" date="2015-03" db="EMBL/GenBank/DDBJ databases">
        <authorList>
            <consortium name="Pathogen Informatics"/>
        </authorList>
    </citation>
    <scope>NUCLEOTIDE SEQUENCE [LARGE SCALE GENOMIC DNA]</scope>
    <source>
        <strain evidence="3 9">G09801536</strain>
        <strain evidence="2 10">G09901357</strain>
        <strain evidence="5 8">M09401471</strain>
        <strain evidence="7">N09902308</strain>
        <strain evidence="4 11">P00601463</strain>
    </source>
</reference>
<dbReference type="Proteomes" id="UP000045842">
    <property type="component" value="Unassembled WGS sequence"/>
</dbReference>
<gene>
    <name evidence="3" type="ORF">ERS007679_04314</name>
    <name evidence="2" type="ORF">ERS007681_02084</name>
    <name evidence="5" type="ORF">ERS007720_04574</name>
    <name evidence="6" type="ORF">ERS007739_03070</name>
    <name evidence="4" type="ORF">ERS007741_03647</name>
</gene>
<evidence type="ECO:0000313" key="5">
    <source>
        <dbReference type="EMBL" id="COX48207.1"/>
    </source>
</evidence>
<protein>
    <submittedName>
        <fullName evidence="2">Uncharacterized protein</fullName>
    </submittedName>
</protein>
<dbReference type="EMBL" id="CSBK01001523">
    <property type="protein sequence ID" value="COY77750.1"/>
    <property type="molecule type" value="Genomic_DNA"/>
</dbReference>
<proteinExistence type="predicted"/>
<dbReference type="EMBL" id="CSAD01001046">
    <property type="protein sequence ID" value="COW79247.1"/>
    <property type="molecule type" value="Genomic_DNA"/>
</dbReference>
<evidence type="ECO:0000313" key="4">
    <source>
        <dbReference type="EMBL" id="COX02367.1"/>
    </source>
</evidence>
<dbReference type="EMBL" id="CSAJ01001020">
    <property type="protein sequence ID" value="COX48207.1"/>
    <property type="molecule type" value="Genomic_DNA"/>
</dbReference>
<evidence type="ECO:0000313" key="8">
    <source>
        <dbReference type="Proteomes" id="UP000044938"/>
    </source>
</evidence>
<accession>A0A654T944</accession>
<dbReference type="Proteomes" id="UP000039021">
    <property type="component" value="Unassembled WGS sequence"/>
</dbReference>
<dbReference type="Proteomes" id="UP000048289">
    <property type="component" value="Unassembled WGS sequence"/>
</dbReference>
<evidence type="ECO:0000313" key="3">
    <source>
        <dbReference type="EMBL" id="COW79247.1"/>
    </source>
</evidence>
<feature type="region of interest" description="Disordered" evidence="1">
    <location>
        <begin position="38"/>
        <end position="75"/>
    </location>
</feature>
<dbReference type="EMBL" id="CFOE01000250">
    <property type="protein sequence ID" value="CFE39698.1"/>
    <property type="molecule type" value="Genomic_DNA"/>
</dbReference>
<dbReference type="AlphaFoldDB" id="A0A654T944"/>
<evidence type="ECO:0000313" key="6">
    <source>
        <dbReference type="EMBL" id="COY77750.1"/>
    </source>
</evidence>
<evidence type="ECO:0000313" key="10">
    <source>
        <dbReference type="Proteomes" id="UP000048289"/>
    </source>
</evidence>
<sequence length="105" mass="11125">MHVVPRESPFAADTFGVRSGELVVRKDQIATTALDVEAASDTTERDGCALDMPAWPARPERGRPAGLTGPRGPPQQRVEFVALAGAPRIAATFLAQPQHGVTVIP</sequence>
<organism evidence="2 10">
    <name type="scientific">Mycobacterium tuberculosis</name>
    <dbReference type="NCBI Taxonomy" id="1773"/>
    <lineage>
        <taxon>Bacteria</taxon>
        <taxon>Bacillati</taxon>
        <taxon>Actinomycetota</taxon>
        <taxon>Actinomycetes</taxon>
        <taxon>Mycobacteriales</taxon>
        <taxon>Mycobacteriaceae</taxon>
        <taxon>Mycobacterium</taxon>
        <taxon>Mycobacterium tuberculosis complex</taxon>
    </lineage>
</organism>
<dbReference type="Proteomes" id="UP000048600">
    <property type="component" value="Unassembled WGS sequence"/>
</dbReference>
<evidence type="ECO:0000313" key="7">
    <source>
        <dbReference type="Proteomes" id="UP000039021"/>
    </source>
</evidence>
<dbReference type="Proteomes" id="UP000044938">
    <property type="component" value="Unassembled WGS sequence"/>
</dbReference>
<evidence type="ECO:0000256" key="1">
    <source>
        <dbReference type="SAM" id="MobiDB-lite"/>
    </source>
</evidence>
<evidence type="ECO:0000313" key="11">
    <source>
        <dbReference type="Proteomes" id="UP000048600"/>
    </source>
</evidence>
<name>A0A654T944_MYCTX</name>